<evidence type="ECO:0000256" key="6">
    <source>
        <dbReference type="ARBA" id="ARBA00022749"/>
    </source>
</evidence>
<dbReference type="EMBL" id="CAJFCW020000002">
    <property type="protein sequence ID" value="CAG9090820.1"/>
    <property type="molecule type" value="Genomic_DNA"/>
</dbReference>
<dbReference type="OrthoDB" id="1724632at2759"/>
<dbReference type="EMBL" id="CAJFDH010000002">
    <property type="protein sequence ID" value="CAD5210177.1"/>
    <property type="molecule type" value="Genomic_DNA"/>
</dbReference>
<dbReference type="InterPro" id="IPR017926">
    <property type="entry name" value="GATASE"/>
</dbReference>
<keyword evidence="14" id="KW-1185">Reference proteome</keyword>
<evidence type="ECO:0000313" key="14">
    <source>
        <dbReference type="Proteomes" id="UP000614601"/>
    </source>
</evidence>
<comment type="pathway">
    <text evidence="1">Purine metabolism; GMP biosynthesis; GMP from XMP (L-Gln route): step 1/1.</text>
</comment>
<dbReference type="InterPro" id="IPR025777">
    <property type="entry name" value="GMPS_ATP_PPase_dom"/>
</dbReference>
<dbReference type="PRINTS" id="PR00096">
    <property type="entry name" value="GATASE"/>
</dbReference>
<dbReference type="InterPro" id="IPR022310">
    <property type="entry name" value="NAD/GMP_synthase"/>
</dbReference>
<evidence type="ECO:0000256" key="9">
    <source>
        <dbReference type="ARBA" id="ARBA00022962"/>
    </source>
</evidence>
<dbReference type="Gene3D" id="3.40.50.880">
    <property type="match status" value="1"/>
</dbReference>
<gene>
    <name evidence="13" type="ORF">BOKJ2_LOCUS3057</name>
</gene>
<dbReference type="CDD" id="cd01997">
    <property type="entry name" value="GMP_synthase_C"/>
    <property type="match status" value="1"/>
</dbReference>
<evidence type="ECO:0000256" key="8">
    <source>
        <dbReference type="ARBA" id="ARBA00022840"/>
    </source>
</evidence>
<keyword evidence="5 11" id="KW-0547">Nucleotide-binding</keyword>
<keyword evidence="9" id="KW-0315">Glutamine amidotransferase</keyword>
<dbReference type="Pfam" id="PF00958">
    <property type="entry name" value="GMP_synt_C"/>
    <property type="match status" value="1"/>
</dbReference>
<dbReference type="PROSITE" id="PS51553">
    <property type="entry name" value="GMPS_ATP_PPASE"/>
    <property type="match status" value="1"/>
</dbReference>
<keyword evidence="4" id="KW-0436">Ligase</keyword>
<evidence type="ECO:0000256" key="5">
    <source>
        <dbReference type="ARBA" id="ARBA00022741"/>
    </source>
</evidence>
<dbReference type="NCBIfam" id="NF000848">
    <property type="entry name" value="PRK00074.1"/>
    <property type="match status" value="1"/>
</dbReference>
<evidence type="ECO:0000256" key="3">
    <source>
        <dbReference type="ARBA" id="ARBA00012746"/>
    </source>
</evidence>
<dbReference type="PRINTS" id="PR00097">
    <property type="entry name" value="ANTSNTHASEII"/>
</dbReference>
<dbReference type="PANTHER" id="PTHR11922:SF2">
    <property type="entry name" value="GMP SYNTHASE [GLUTAMINE-HYDROLYZING]"/>
    <property type="match status" value="1"/>
</dbReference>
<dbReference type="Proteomes" id="UP000614601">
    <property type="component" value="Unassembled WGS sequence"/>
</dbReference>
<dbReference type="Pfam" id="PF02540">
    <property type="entry name" value="NAD_synthase"/>
    <property type="match status" value="1"/>
</dbReference>
<keyword evidence="6 11" id="KW-0332">GMP biosynthesis</keyword>
<evidence type="ECO:0000256" key="4">
    <source>
        <dbReference type="ARBA" id="ARBA00022598"/>
    </source>
</evidence>
<keyword evidence="7 11" id="KW-0658">Purine biosynthesis</keyword>
<dbReference type="FunFam" id="3.40.50.620:FF:000044">
    <property type="entry name" value="GMP synthase [glutamine-hydrolyzing]"/>
    <property type="match status" value="1"/>
</dbReference>
<evidence type="ECO:0000256" key="7">
    <source>
        <dbReference type="ARBA" id="ARBA00022755"/>
    </source>
</evidence>
<sequence length="697" mass="76948">MKRAASAKSVSEIIRKSAFVKDSDNGVGKAGLILAEMAAMDVDIKEKVAILDFGAQYGKVIDRRVRECNVYSELLPLSTSAADLKARDYKAIIISGGPQSVYAENAPKYDPEIFNLGIPILGICYGFQIINKHFGGHVASSKIRSDAVLDIRVDNKCQLFIGLGEIQSVLLTHGDSVKKDGSAPGFKIIAETLSENNDHVVVAGIANEEKKIYGVQFHPEVDLTKEGTAMFNQFLHSISGISSHYTISNREQMCIDHIKEVVGDKNVLVMVSGGVDSTVCAALLHKALGPHRVVAVHIDNGFMRYKESEAVVSSLNQLGLDVKCFWCIDKFLEGKLTIGKIESQQLRYVTNPEDKRMIIGDTFIRCKDSIVEELKLNTDMFFAQGTLRPDLIESASALASGCADTIKTHHNDTALVRELRDLGKVIEPLKDFHKDEVRELGRALGLPETIVNRHPFPGPGLAIRIICAEKPYFNEFYHTTQETVEREVKECLGNEFYGSVMPIRTVGVQGDKRTYSYAAVISTSKIEVPWGLVDKFAKRLPGTAKALNRVCFAFGKPIIKPVTNITPTRLSEGVIEKLRKVDHIVTQVLNGLKSDGAKDPELPVSMHLIQQMPVVLIPVHFGAPDRETTVHGTMLHSIVLRPFITRDFMTGMNALPGRDVPVIVFETIVRRIMAEVPLISRVLLDLTSKPPGTTEWE</sequence>
<dbReference type="Pfam" id="PF00117">
    <property type="entry name" value="GATase"/>
    <property type="match status" value="1"/>
</dbReference>
<accession>A0A811K3V9</accession>
<feature type="domain" description="GMPS ATP-PPase" evidence="12">
    <location>
        <begin position="245"/>
        <end position="453"/>
    </location>
</feature>
<organism evidence="13 14">
    <name type="scientific">Bursaphelenchus okinawaensis</name>
    <dbReference type="NCBI Taxonomy" id="465554"/>
    <lineage>
        <taxon>Eukaryota</taxon>
        <taxon>Metazoa</taxon>
        <taxon>Ecdysozoa</taxon>
        <taxon>Nematoda</taxon>
        <taxon>Chromadorea</taxon>
        <taxon>Rhabditida</taxon>
        <taxon>Tylenchina</taxon>
        <taxon>Tylenchomorpha</taxon>
        <taxon>Aphelenchoidea</taxon>
        <taxon>Aphelenchoididae</taxon>
        <taxon>Bursaphelenchus</taxon>
    </lineage>
</organism>
<reference evidence="13" key="1">
    <citation type="submission" date="2020-09" db="EMBL/GenBank/DDBJ databases">
        <authorList>
            <person name="Kikuchi T."/>
        </authorList>
    </citation>
    <scope>NUCLEOTIDE SEQUENCE</scope>
    <source>
        <strain evidence="13">SH1</strain>
    </source>
</reference>
<comment type="subunit">
    <text evidence="2">Homodimer.</text>
</comment>
<dbReference type="UniPathway" id="UPA00189">
    <property type="reaction ID" value="UER00296"/>
</dbReference>
<evidence type="ECO:0000256" key="10">
    <source>
        <dbReference type="ARBA" id="ARBA00031356"/>
    </source>
</evidence>
<dbReference type="NCBIfam" id="TIGR00888">
    <property type="entry name" value="guaA_Nterm"/>
    <property type="match status" value="1"/>
</dbReference>
<dbReference type="AlphaFoldDB" id="A0A811K3V9"/>
<dbReference type="SUPFAM" id="SSF52317">
    <property type="entry name" value="Class I glutamine amidotransferase-like"/>
    <property type="match status" value="1"/>
</dbReference>
<keyword evidence="8 11" id="KW-0067">ATP-binding</keyword>
<dbReference type="GO" id="GO:0003921">
    <property type="term" value="F:GMP synthase activity"/>
    <property type="evidence" value="ECO:0007669"/>
    <property type="project" value="InterPro"/>
</dbReference>
<dbReference type="Gene3D" id="3.30.300.10">
    <property type="match status" value="2"/>
</dbReference>
<dbReference type="InterPro" id="IPR029062">
    <property type="entry name" value="Class_I_gatase-like"/>
</dbReference>
<evidence type="ECO:0000259" key="12">
    <source>
        <dbReference type="PROSITE" id="PS51553"/>
    </source>
</evidence>
<protein>
    <recommendedName>
        <fullName evidence="3">GMP synthase (glutamine-hydrolyzing)</fullName>
        <ecNumber evidence="3">6.3.5.2</ecNumber>
    </recommendedName>
    <alternativeName>
        <fullName evidence="10">Glutamine amidotransferase</fullName>
    </alternativeName>
</protein>
<dbReference type="Gene3D" id="3.40.50.620">
    <property type="entry name" value="HUPs"/>
    <property type="match status" value="1"/>
</dbReference>
<dbReference type="InterPro" id="IPR004739">
    <property type="entry name" value="GMP_synth_GATase"/>
</dbReference>
<dbReference type="EC" id="6.3.5.2" evidence="3"/>
<evidence type="ECO:0000256" key="1">
    <source>
        <dbReference type="ARBA" id="ARBA00005153"/>
    </source>
</evidence>
<dbReference type="InterPro" id="IPR014729">
    <property type="entry name" value="Rossmann-like_a/b/a_fold"/>
</dbReference>
<dbReference type="Proteomes" id="UP000783686">
    <property type="component" value="Unassembled WGS sequence"/>
</dbReference>
<dbReference type="InterPro" id="IPR001674">
    <property type="entry name" value="GMP_synth_C"/>
</dbReference>
<dbReference type="SUPFAM" id="SSF52402">
    <property type="entry name" value="Adenine nucleotide alpha hydrolases-like"/>
    <property type="match status" value="1"/>
</dbReference>
<name>A0A811K3V9_9BILA</name>
<evidence type="ECO:0000256" key="2">
    <source>
        <dbReference type="ARBA" id="ARBA00011738"/>
    </source>
</evidence>
<dbReference type="GO" id="GO:0005524">
    <property type="term" value="F:ATP binding"/>
    <property type="evidence" value="ECO:0007669"/>
    <property type="project" value="UniProtKB-UniRule"/>
</dbReference>
<dbReference type="GO" id="GO:0005829">
    <property type="term" value="C:cytosol"/>
    <property type="evidence" value="ECO:0007669"/>
    <property type="project" value="TreeGrafter"/>
</dbReference>
<dbReference type="SUPFAM" id="SSF54810">
    <property type="entry name" value="GMP synthetase C-terminal dimerisation domain"/>
    <property type="match status" value="2"/>
</dbReference>
<dbReference type="PANTHER" id="PTHR11922">
    <property type="entry name" value="GMP SYNTHASE-RELATED"/>
    <property type="match status" value="1"/>
</dbReference>
<evidence type="ECO:0000313" key="13">
    <source>
        <dbReference type="EMBL" id="CAD5210177.1"/>
    </source>
</evidence>
<evidence type="ECO:0000256" key="11">
    <source>
        <dbReference type="PROSITE-ProRule" id="PRU00886"/>
    </source>
</evidence>
<dbReference type="CDD" id="cd01742">
    <property type="entry name" value="GATase1_GMP_Synthase"/>
    <property type="match status" value="1"/>
</dbReference>
<feature type="binding site" evidence="11">
    <location>
        <begin position="272"/>
        <end position="278"/>
    </location>
    <ligand>
        <name>ATP</name>
        <dbReference type="ChEBI" id="CHEBI:30616"/>
    </ligand>
</feature>
<proteinExistence type="predicted"/>
<dbReference type="PROSITE" id="PS51273">
    <property type="entry name" value="GATASE_TYPE_1"/>
    <property type="match status" value="1"/>
</dbReference>
<comment type="caution">
    <text evidence="13">The sequence shown here is derived from an EMBL/GenBank/DDBJ whole genome shotgun (WGS) entry which is preliminary data.</text>
</comment>